<keyword evidence="2" id="KW-1185">Reference proteome</keyword>
<dbReference type="EMBL" id="KL363192">
    <property type="protein sequence ID" value="KFD56773.1"/>
    <property type="molecule type" value="Genomic_DNA"/>
</dbReference>
<proteinExistence type="predicted"/>
<dbReference type="Proteomes" id="UP000030764">
    <property type="component" value="Unassembled WGS sequence"/>
</dbReference>
<evidence type="ECO:0000313" key="2">
    <source>
        <dbReference type="Proteomes" id="UP000030764"/>
    </source>
</evidence>
<protein>
    <submittedName>
        <fullName evidence="1">Uncharacterized protein</fullName>
    </submittedName>
</protein>
<accession>A0A085MHS7</accession>
<reference evidence="1 2" key="1">
    <citation type="journal article" date="2014" name="Nat. Genet.">
        <title>Genome and transcriptome of the porcine whipworm Trichuris suis.</title>
        <authorList>
            <person name="Jex A.R."/>
            <person name="Nejsum P."/>
            <person name="Schwarz E.M."/>
            <person name="Hu L."/>
            <person name="Young N.D."/>
            <person name="Hall R.S."/>
            <person name="Korhonen P.K."/>
            <person name="Liao S."/>
            <person name="Thamsborg S."/>
            <person name="Xia J."/>
            <person name="Xu P."/>
            <person name="Wang S."/>
            <person name="Scheerlinck J.P."/>
            <person name="Hofmann A."/>
            <person name="Sternberg P.W."/>
            <person name="Wang J."/>
            <person name="Gasser R.B."/>
        </authorList>
    </citation>
    <scope>NUCLEOTIDE SEQUENCE [LARGE SCALE GENOMIC DNA]</scope>
    <source>
        <strain evidence="1">DCEP-RM93M</strain>
    </source>
</reference>
<gene>
    <name evidence="1" type="ORF">M513_02450</name>
</gene>
<sequence>MVGYGIRTVGYRIWLPGRDNGIGEVIETKHVKVVENRMGFSTLYNSDSHRGAMGPLGVPRGSQIAKASPWGSHLTKGGAWDPAVVKLKPVGKVATWP</sequence>
<name>A0A085MHS7_9BILA</name>
<organism evidence="1 2">
    <name type="scientific">Trichuris suis</name>
    <name type="common">pig whipworm</name>
    <dbReference type="NCBI Taxonomy" id="68888"/>
    <lineage>
        <taxon>Eukaryota</taxon>
        <taxon>Metazoa</taxon>
        <taxon>Ecdysozoa</taxon>
        <taxon>Nematoda</taxon>
        <taxon>Enoplea</taxon>
        <taxon>Dorylaimia</taxon>
        <taxon>Trichinellida</taxon>
        <taxon>Trichuridae</taxon>
        <taxon>Trichuris</taxon>
    </lineage>
</organism>
<evidence type="ECO:0000313" key="1">
    <source>
        <dbReference type="EMBL" id="KFD56773.1"/>
    </source>
</evidence>
<dbReference type="AlphaFoldDB" id="A0A085MHS7"/>